<keyword evidence="5" id="KW-0119">Carbohydrate metabolism</keyword>
<keyword evidence="3" id="KW-0677">Repeat</keyword>
<sequence>MKRNILRKALSLLLALVLLVPLASPAFAAEDIEESTLQSDAPMILGAGNGLAVWAGEKLAGGVVSSIAGYPMNQAMGKIFGTQTDQVLQALEAIKVQIQGLKNDIAEMSKKLDRQELRNFLNGYGDSINNYISVYNELSSAQKITDPAMLKILFEKIFKGEDPNYMVGGNSLKNATINLGNQLRIVKAVEGGSCNIFGAIDLYDRYVNIWEHQGYVMREDFRNKQLSIYTLFSAMSQLACQSIIDNNQGDTPSARLAKYQAESRMKDLKDDAELMDKMVKRTSVVNPDNTISVYRHPNLRIARDIKQGIDLCAFSPDIKVAYVTKNAWGDEAAWADFSQSAERYTSVDYLMSLTNDKTARRTAWSGGWEVYTNQPTPAEYQILRENYGGQQSLYNIFFDADKGNFNNVGNRPAELAFLCNHYVSRNCRDGWINWESNNHVGNNGEVYGWWKFSAARFISDTYAGSARDNWFDPSNAFIVNKYLGEVKQGSLQGPNSPPDIEYKATISGMDTEYEVGYDSGITLEIDKTGDAYQWVVNKNDDKGFVELEGETGKTYSISDGLTSDMNGWQYSCTVIDNPAEPDGEPTYTHALPVTLNLTGDGISDPVTEHEVGDADALKTALDKVDSGEWNQHTLKLADDITYPNPIAPDGMCSVTLDLNGYTLTVQPGANAESNVNAMSNNPQIAAICLNQDQLTIEDSSIDGLGLLNIVAGPGIEYGIYAANDSGFDGYDAVTEEAVTVTSTVGGTAIYAADDSFVGVKGSVRAEGEDAYGIECLNSGSAVIVDKDVTVSGKSACGAYVASFDGGTSTQVVRIFGDLTISGENSRAALLDAEAELTVRGSVTVTGGREGISVSNGYVETWGNVTAPDYAINARSNKASVVVLGNISVTRENAVAVSFVGAEIRVGGNVSSSNSGGVGILAATWMDPDDGDVKCGASVTAEGKIVAVTPLLIESTPVTDESEKASTDLDYNVFTIPGKGTSAVKAMPGAFEVKATSLVTFDKNGGDTEASPNTKAVITGGKAGILPTAPGRSGYTFNGWNTQVNGSGTAFTANTDVTGPITVYAQWEYSVVNAAISPASASYDLNSPGDVSTAIIWNSASTITDVVYGTTSLTTPAAYIVTESALTIKSSYLEEQGFSEGNTAEFMIDFDKGDSAKLTVNIVNNYILSDDAGLSDLKVGGSTVSGFDPNVFAYSVELPYDTLPGSQAATVSADVYNTKAVASITQAISLPGSAAVKVTAEDKTTTKTYTVNFTLEQAPTTYTITVQTDGNGTANANISSASQGTQITLTANANNGYRFKEWQVIDGGVTITGNKFNMPASNVTVKVIFEYKSGGGSGGGGSSIPTTPTIPAAGGTVSVNYTASNGTASLSLPMVKVNEIIEKSKSNEAVLDLSKVSGITAASIPKDVLATFAKAGLDTTVKLPVGTITLDEDATVSVAQQASGSNLAIELKQAATSSLTDEQKKSVKSGDIVLDINITSGTKKISTFDGTLAVSMPYTGPQPVAVWYLNDGGELEKLDCTFKNGVVSFNLDHLSLYVVGQDTAKPTWVNPFTDAKEADWFYAAVSFCAEKGITNGTSATTFSPNATLTREQFITMLLRAYGIEPIVNPSDNFSDAGSTYYTGYLAAAKDRGISNGVGDNKFAPGKAITRQEMFTLLYNVIKFLNKLPTTDNGKTLADFTDSGDVATWARDAMIMLIKSGTVSGSGGKLDPIGGSTRAQMAQVLYNLLGK</sequence>
<dbReference type="PROSITE" id="PS51272">
    <property type="entry name" value="SLH"/>
    <property type="match status" value="3"/>
</dbReference>
<dbReference type="InterPro" id="IPR042229">
    <property type="entry name" value="Listeria/Bacterioides_rpt_sf"/>
</dbReference>
<keyword evidence="6" id="KW-0624">Polysaccharide degradation</keyword>
<dbReference type="NCBIfam" id="TIGR02543">
    <property type="entry name" value="List_Bact_rpt"/>
    <property type="match status" value="1"/>
</dbReference>
<dbReference type="Gene3D" id="2.60.40.4270">
    <property type="entry name" value="Listeria-Bacteroides repeat domain"/>
    <property type="match status" value="1"/>
</dbReference>
<feature type="signal peptide" evidence="8">
    <location>
        <begin position="1"/>
        <end position="28"/>
    </location>
</feature>
<dbReference type="RefSeq" id="WP_015756080.1">
    <property type="nucleotide sequence ID" value="NC_013216.1"/>
</dbReference>
<reference evidence="10 11" key="1">
    <citation type="journal article" date="2009" name="Stand. Genomic Sci.">
        <title>Complete genome sequence of Desulfotomaculum acetoxidans type strain (5575).</title>
        <authorList>
            <person name="Spring S."/>
            <person name="Lapidus A."/>
            <person name="Schroder M."/>
            <person name="Gleim D."/>
            <person name="Sims D."/>
            <person name="Meincke L."/>
            <person name="Glavina Del Rio T."/>
            <person name="Tice H."/>
            <person name="Copeland A."/>
            <person name="Cheng J.F."/>
            <person name="Lucas S."/>
            <person name="Chen F."/>
            <person name="Nolan M."/>
            <person name="Bruce D."/>
            <person name="Goodwin L."/>
            <person name="Pitluck S."/>
            <person name="Ivanova N."/>
            <person name="Mavromatis K."/>
            <person name="Mikhailova N."/>
            <person name="Pati A."/>
            <person name="Chen A."/>
            <person name="Palaniappan K."/>
            <person name="Land M."/>
            <person name="Hauser L."/>
            <person name="Chang Y.J."/>
            <person name="Jeffries C.D."/>
            <person name="Chain P."/>
            <person name="Saunders E."/>
            <person name="Brettin T."/>
            <person name="Detter J.C."/>
            <person name="Goker M."/>
            <person name="Bristow J."/>
            <person name="Eisen J.A."/>
            <person name="Markowitz V."/>
            <person name="Hugenholtz P."/>
            <person name="Kyrpides N.C."/>
            <person name="Klenk H.P."/>
            <person name="Han C."/>
        </authorList>
    </citation>
    <scope>NUCLEOTIDE SEQUENCE [LARGE SCALE GENOMIC DNA]</scope>
    <source>
        <strain evidence="11">ATCC 49208 / DSM 771 / VKM B-1644</strain>
    </source>
</reference>
<dbReference type="InterPro" id="IPR044060">
    <property type="entry name" value="Bacterial_rp_domain"/>
</dbReference>
<feature type="coiled-coil region" evidence="7">
    <location>
        <begin position="91"/>
        <end position="118"/>
    </location>
</feature>
<accession>C8W507</accession>
<dbReference type="InterPro" id="IPR001119">
    <property type="entry name" value="SLH_dom"/>
</dbReference>
<dbReference type="Pfam" id="PF18998">
    <property type="entry name" value="Flg_new_2"/>
    <property type="match status" value="1"/>
</dbReference>
<evidence type="ECO:0000256" key="7">
    <source>
        <dbReference type="SAM" id="Coils"/>
    </source>
</evidence>
<dbReference type="KEGG" id="dae:Dtox_0422"/>
<comment type="subcellular location">
    <subcellularLocation>
        <location evidence="1">Cell envelope</location>
    </subcellularLocation>
</comment>
<dbReference type="OrthoDB" id="9798386at2"/>
<evidence type="ECO:0000259" key="9">
    <source>
        <dbReference type="PROSITE" id="PS51272"/>
    </source>
</evidence>
<dbReference type="SUPFAM" id="SSF81296">
    <property type="entry name" value="E set domains"/>
    <property type="match status" value="1"/>
</dbReference>
<dbReference type="InterPro" id="IPR013783">
    <property type="entry name" value="Ig-like_fold"/>
</dbReference>
<keyword evidence="7" id="KW-0175">Coiled coil</keyword>
<dbReference type="Pfam" id="PF00395">
    <property type="entry name" value="SLH"/>
    <property type="match status" value="2"/>
</dbReference>
<protein>
    <submittedName>
        <fullName evidence="10">Cell wall/surface repeat protein</fullName>
    </submittedName>
</protein>
<dbReference type="GO" id="GO:0030245">
    <property type="term" value="P:cellulose catabolic process"/>
    <property type="evidence" value="ECO:0007669"/>
    <property type="project" value="UniProtKB-KW"/>
</dbReference>
<evidence type="ECO:0000256" key="6">
    <source>
        <dbReference type="ARBA" id="ARBA00023326"/>
    </source>
</evidence>
<proteinExistence type="predicted"/>
<feature type="domain" description="SLH" evidence="9">
    <location>
        <begin position="1611"/>
        <end position="1670"/>
    </location>
</feature>
<organism evidence="10 11">
    <name type="scientific">Desulfofarcimen acetoxidans (strain ATCC 49208 / DSM 771 / KCTC 5769 / VKM B-1644 / 5575)</name>
    <name type="common">Desulfotomaculum acetoxidans</name>
    <dbReference type="NCBI Taxonomy" id="485916"/>
    <lineage>
        <taxon>Bacteria</taxon>
        <taxon>Bacillati</taxon>
        <taxon>Bacillota</taxon>
        <taxon>Clostridia</taxon>
        <taxon>Eubacteriales</taxon>
        <taxon>Peptococcaceae</taxon>
        <taxon>Desulfofarcimen</taxon>
    </lineage>
</organism>
<feature type="domain" description="SLH" evidence="9">
    <location>
        <begin position="1675"/>
        <end position="1729"/>
    </location>
</feature>
<evidence type="ECO:0000313" key="10">
    <source>
        <dbReference type="EMBL" id="ACV61359.1"/>
    </source>
</evidence>
<dbReference type="Pfam" id="PF03442">
    <property type="entry name" value="CBM_X2"/>
    <property type="match status" value="1"/>
</dbReference>
<evidence type="ECO:0000256" key="5">
    <source>
        <dbReference type="ARBA" id="ARBA00023277"/>
    </source>
</evidence>
<keyword evidence="11" id="KW-1185">Reference proteome</keyword>
<keyword evidence="2 8" id="KW-0732">Signal</keyword>
<feature type="domain" description="SLH" evidence="9">
    <location>
        <begin position="1547"/>
        <end position="1610"/>
    </location>
</feature>
<evidence type="ECO:0000256" key="3">
    <source>
        <dbReference type="ARBA" id="ARBA00022737"/>
    </source>
</evidence>
<evidence type="ECO:0000313" key="11">
    <source>
        <dbReference type="Proteomes" id="UP000002217"/>
    </source>
</evidence>
<evidence type="ECO:0000256" key="8">
    <source>
        <dbReference type="SAM" id="SignalP"/>
    </source>
</evidence>
<dbReference type="EMBL" id="CP001720">
    <property type="protein sequence ID" value="ACV61359.1"/>
    <property type="molecule type" value="Genomic_DNA"/>
</dbReference>
<evidence type="ECO:0000256" key="4">
    <source>
        <dbReference type="ARBA" id="ARBA00023001"/>
    </source>
</evidence>
<feature type="chain" id="PRO_5002993376" evidence="8">
    <location>
        <begin position="29"/>
        <end position="1729"/>
    </location>
</feature>
<dbReference type="STRING" id="485916.Dtox_0422"/>
<dbReference type="Proteomes" id="UP000002217">
    <property type="component" value="Chromosome"/>
</dbReference>
<dbReference type="Pfam" id="PF09479">
    <property type="entry name" value="Flg_new"/>
    <property type="match status" value="1"/>
</dbReference>
<gene>
    <name evidence="10" type="ordered locus">Dtox_0422</name>
</gene>
<dbReference type="InterPro" id="IPR005102">
    <property type="entry name" value="Carbo-bd_X2"/>
</dbReference>
<dbReference type="Gene3D" id="2.60.40.10">
    <property type="entry name" value="Immunoglobulins"/>
    <property type="match status" value="1"/>
</dbReference>
<dbReference type="InterPro" id="IPR013378">
    <property type="entry name" value="InlB-like_B-rpt"/>
</dbReference>
<dbReference type="eggNOG" id="COG4733">
    <property type="taxonomic scope" value="Bacteria"/>
</dbReference>
<evidence type="ECO:0000256" key="1">
    <source>
        <dbReference type="ARBA" id="ARBA00004196"/>
    </source>
</evidence>
<evidence type="ECO:0000256" key="2">
    <source>
        <dbReference type="ARBA" id="ARBA00022729"/>
    </source>
</evidence>
<dbReference type="eggNOG" id="COG5492">
    <property type="taxonomic scope" value="Bacteria"/>
</dbReference>
<dbReference type="InterPro" id="IPR014756">
    <property type="entry name" value="Ig_E-set"/>
</dbReference>
<dbReference type="GO" id="GO:0030313">
    <property type="term" value="C:cell envelope"/>
    <property type="evidence" value="ECO:0007669"/>
    <property type="project" value="UniProtKB-SubCell"/>
</dbReference>
<dbReference type="HOGENOM" id="CLU_250955_0_0_9"/>
<keyword evidence="4" id="KW-0136">Cellulose degradation</keyword>
<name>C8W507_DESAS</name>